<proteinExistence type="predicted"/>
<name>A0ABP8CHM7_9FLAO</name>
<accession>A0ABP8CHM7</accession>
<sequence length="97" mass="11213">MLIRKVSVFLHATFHTQVRWHSLAERTQNGKIMIKRNFSMILVIIAMILNILNFGYSNISIESFDFWLSFCATIVLIGAIVKIIINENKEKKKSISD</sequence>
<protein>
    <submittedName>
        <fullName evidence="2">Uncharacterized protein</fullName>
    </submittedName>
</protein>
<keyword evidence="1" id="KW-0472">Membrane</keyword>
<evidence type="ECO:0000313" key="3">
    <source>
        <dbReference type="Proteomes" id="UP001501496"/>
    </source>
</evidence>
<dbReference type="EMBL" id="BAABCA010000007">
    <property type="protein sequence ID" value="GAA4239213.1"/>
    <property type="molecule type" value="Genomic_DNA"/>
</dbReference>
<keyword evidence="1" id="KW-0812">Transmembrane</keyword>
<gene>
    <name evidence="2" type="ORF">GCM10022291_32670</name>
</gene>
<dbReference type="Proteomes" id="UP001501496">
    <property type="component" value="Unassembled WGS sequence"/>
</dbReference>
<feature type="transmembrane region" description="Helical" evidence="1">
    <location>
        <begin position="37"/>
        <end position="54"/>
    </location>
</feature>
<keyword evidence="1" id="KW-1133">Transmembrane helix</keyword>
<evidence type="ECO:0000313" key="2">
    <source>
        <dbReference type="EMBL" id="GAA4239213.1"/>
    </source>
</evidence>
<evidence type="ECO:0000256" key="1">
    <source>
        <dbReference type="SAM" id="Phobius"/>
    </source>
</evidence>
<keyword evidence="3" id="KW-1185">Reference proteome</keyword>
<feature type="transmembrane region" description="Helical" evidence="1">
    <location>
        <begin position="66"/>
        <end position="85"/>
    </location>
</feature>
<organism evidence="2 3">
    <name type="scientific">Postechiella marina</name>
    <dbReference type="NCBI Taxonomy" id="943941"/>
    <lineage>
        <taxon>Bacteria</taxon>
        <taxon>Pseudomonadati</taxon>
        <taxon>Bacteroidota</taxon>
        <taxon>Flavobacteriia</taxon>
        <taxon>Flavobacteriales</taxon>
        <taxon>Flavobacteriaceae</taxon>
        <taxon>Postechiella</taxon>
    </lineage>
</organism>
<comment type="caution">
    <text evidence="2">The sequence shown here is derived from an EMBL/GenBank/DDBJ whole genome shotgun (WGS) entry which is preliminary data.</text>
</comment>
<reference evidence="3" key="1">
    <citation type="journal article" date="2019" name="Int. J. Syst. Evol. Microbiol.">
        <title>The Global Catalogue of Microorganisms (GCM) 10K type strain sequencing project: providing services to taxonomists for standard genome sequencing and annotation.</title>
        <authorList>
            <consortium name="The Broad Institute Genomics Platform"/>
            <consortium name="The Broad Institute Genome Sequencing Center for Infectious Disease"/>
            <person name="Wu L."/>
            <person name="Ma J."/>
        </authorList>
    </citation>
    <scope>NUCLEOTIDE SEQUENCE [LARGE SCALE GENOMIC DNA]</scope>
    <source>
        <strain evidence="3">JCM 17630</strain>
    </source>
</reference>